<dbReference type="NCBIfam" id="TIGR00654">
    <property type="entry name" value="PhzF_family"/>
    <property type="match status" value="1"/>
</dbReference>
<dbReference type="InterPro" id="IPR003719">
    <property type="entry name" value="Phenazine_PhzF-like"/>
</dbReference>
<accession>A0A6N6VWB9</accession>
<organism evidence="4 5">
    <name type="scientific">Silvanigrella paludirubra</name>
    <dbReference type="NCBI Taxonomy" id="2499159"/>
    <lineage>
        <taxon>Bacteria</taxon>
        <taxon>Pseudomonadati</taxon>
        <taxon>Bdellovibrionota</taxon>
        <taxon>Oligoflexia</taxon>
        <taxon>Silvanigrellales</taxon>
        <taxon>Silvanigrellaceae</taxon>
        <taxon>Silvanigrella</taxon>
    </lineage>
</organism>
<dbReference type="Pfam" id="PF02567">
    <property type="entry name" value="PhzC-PhzF"/>
    <property type="match status" value="1"/>
</dbReference>
<dbReference type="PIRSF" id="PIRSF016184">
    <property type="entry name" value="PhzC_PhzF"/>
    <property type="match status" value="1"/>
</dbReference>
<protein>
    <submittedName>
        <fullName evidence="4">PhzF family phenazine biosynthesis isomerase</fullName>
    </submittedName>
</protein>
<dbReference type="EMBL" id="WFLM01000001">
    <property type="protein sequence ID" value="KAB8040763.1"/>
    <property type="molecule type" value="Genomic_DNA"/>
</dbReference>
<dbReference type="SUPFAM" id="SSF54506">
    <property type="entry name" value="Diaminopimelate epimerase-like"/>
    <property type="match status" value="1"/>
</dbReference>
<evidence type="ECO:0000256" key="3">
    <source>
        <dbReference type="PIRSR" id="PIRSR016184-1"/>
    </source>
</evidence>
<feature type="active site" evidence="3">
    <location>
        <position position="43"/>
    </location>
</feature>
<evidence type="ECO:0000256" key="2">
    <source>
        <dbReference type="ARBA" id="ARBA00023235"/>
    </source>
</evidence>
<reference evidence="4 5" key="1">
    <citation type="submission" date="2019-10" db="EMBL/GenBank/DDBJ databases">
        <title>New species of Slilvanegrellaceae.</title>
        <authorList>
            <person name="Pitt A."/>
            <person name="Hahn M.W."/>
        </authorList>
    </citation>
    <scope>NUCLEOTIDE SEQUENCE [LARGE SCALE GENOMIC DNA]</scope>
    <source>
        <strain evidence="4 5">SP-Ram-0.45-NSY-1</strain>
    </source>
</reference>
<dbReference type="GO" id="GO:0005737">
    <property type="term" value="C:cytoplasm"/>
    <property type="evidence" value="ECO:0007669"/>
    <property type="project" value="TreeGrafter"/>
</dbReference>
<dbReference type="GO" id="GO:0016853">
    <property type="term" value="F:isomerase activity"/>
    <property type="evidence" value="ECO:0007669"/>
    <property type="project" value="UniProtKB-KW"/>
</dbReference>
<comment type="similarity">
    <text evidence="1">Belongs to the PhzF family.</text>
</comment>
<evidence type="ECO:0000313" key="4">
    <source>
        <dbReference type="EMBL" id="KAB8040763.1"/>
    </source>
</evidence>
<gene>
    <name evidence="4" type="ORF">GCL60_02210</name>
</gene>
<dbReference type="OrthoDB" id="9788221at2"/>
<keyword evidence="2 4" id="KW-0413">Isomerase</keyword>
<name>A0A6N6VWB9_9BACT</name>
<dbReference type="Gene3D" id="3.10.310.10">
    <property type="entry name" value="Diaminopimelate Epimerase, Chain A, domain 1"/>
    <property type="match status" value="2"/>
</dbReference>
<dbReference type="PANTHER" id="PTHR13774">
    <property type="entry name" value="PHENAZINE BIOSYNTHESIS PROTEIN"/>
    <property type="match status" value="1"/>
</dbReference>
<keyword evidence="5" id="KW-1185">Reference proteome</keyword>
<sequence length="262" mass="29360">MTKIWIVDAFTDTAYRGNPAAVMIVDEFPLNMLQIAKEMNLSETAFVMPLGGNRFHIRWFTPTAEVKLCGHATLAAAHVLMSTKLILSDSIIFDSLSNELLVNKISDSYSLDFPLQKIGQNISKELYKKALQLNDEILEVVKAFDDVLVLVKDEDIVKELSPDFSRLLEVDARGVIVTTHSSKYDFVSRFFAPKLGVNEDPVTGSAHCKLADYWSKKLNKKELIAYQASERGGVIKILVNDERVILNGKAITILEGKWLVQI</sequence>
<evidence type="ECO:0000256" key="1">
    <source>
        <dbReference type="ARBA" id="ARBA00008270"/>
    </source>
</evidence>
<dbReference type="AlphaFoldDB" id="A0A6N6VWB9"/>
<dbReference type="Proteomes" id="UP000437748">
    <property type="component" value="Unassembled WGS sequence"/>
</dbReference>
<dbReference type="RefSeq" id="WP_153418281.1">
    <property type="nucleotide sequence ID" value="NZ_WFLM01000001.1"/>
</dbReference>
<comment type="caution">
    <text evidence="4">The sequence shown here is derived from an EMBL/GenBank/DDBJ whole genome shotgun (WGS) entry which is preliminary data.</text>
</comment>
<evidence type="ECO:0000313" key="5">
    <source>
        <dbReference type="Proteomes" id="UP000437748"/>
    </source>
</evidence>
<proteinExistence type="inferred from homology"/>
<dbReference type="PANTHER" id="PTHR13774:SF17">
    <property type="entry name" value="PHENAZINE BIOSYNTHESIS-LIKE DOMAIN-CONTAINING PROTEIN"/>
    <property type="match status" value="1"/>
</dbReference>